<dbReference type="InterPro" id="IPR021373">
    <property type="entry name" value="DUF2993"/>
</dbReference>
<name>A0A8J7I089_9NOST</name>
<protein>
    <submittedName>
        <fullName evidence="1">DUF2993 domain-containing protein</fullName>
    </submittedName>
</protein>
<gene>
    <name evidence="1" type="ORF">I8752_04735</name>
</gene>
<dbReference type="Proteomes" id="UP000662314">
    <property type="component" value="Unassembled WGS sequence"/>
</dbReference>
<comment type="caution">
    <text evidence="1">The sequence shown here is derived from an EMBL/GenBank/DDBJ whole genome shotgun (WGS) entry which is preliminary data.</text>
</comment>
<dbReference type="EMBL" id="JAECZA010000012">
    <property type="protein sequence ID" value="MBH8572350.1"/>
    <property type="molecule type" value="Genomic_DNA"/>
</dbReference>
<dbReference type="AlphaFoldDB" id="A0A8J7I089"/>
<keyword evidence="2" id="KW-1185">Reference proteome</keyword>
<evidence type="ECO:0000313" key="2">
    <source>
        <dbReference type="Proteomes" id="UP000662314"/>
    </source>
</evidence>
<dbReference type="Pfam" id="PF11209">
    <property type="entry name" value="LmeA"/>
    <property type="match status" value="1"/>
</dbReference>
<accession>A0A8J7I089</accession>
<proteinExistence type="predicted"/>
<reference evidence="1 2" key="1">
    <citation type="journal article" date="2021" name="Int. J. Syst. Evol. Microbiol.">
        <title>Amazonocrinis nigriterrae gen. nov., sp. nov., Atlanticothrix silvestris gen. nov., sp. nov. and Dendronalium phyllosphericum gen. nov., sp. nov., nostocacean cyanobacteria from Brazilian environments.</title>
        <authorList>
            <person name="Alvarenga D.O."/>
            <person name="Andreote A.P.D."/>
            <person name="Branco L.H.Z."/>
            <person name="Delbaje E."/>
            <person name="Cruz R.B."/>
            <person name="Varani A.M."/>
            <person name="Fiore M.F."/>
        </authorList>
    </citation>
    <scope>NUCLEOTIDE SEQUENCE [LARGE SCALE GENOMIC DNA]</scope>
    <source>
        <strain evidence="1 2">CENA369</strain>
    </source>
</reference>
<sequence length="246" mass="27693">MPDEQSLEGKLLSQEAERKILHELNEAEKIDIDVQTDVLKIVQGQANAVSFTGQGIVTKEDIRVQEIKLQTDSIAINPLSALFGQMKLDEPINAVARIIMTEVDINHALKADFTRDFAKNFQLNVDGEIINLESQQVQMFLPGDNKIEFQGKVLLKEKGNTRSLSYTASVYPRTHSQPLTMESFNCTEGGGISIEIIVALMQKVKELVNQTYFEWEDTVFRVKDMKVEKGSLTLLIEAYMKQIPSS</sequence>
<organism evidence="1 2">
    <name type="scientific">Dendronalium phyllosphericum CENA369</name>
    <dbReference type="NCBI Taxonomy" id="1725256"/>
    <lineage>
        <taxon>Bacteria</taxon>
        <taxon>Bacillati</taxon>
        <taxon>Cyanobacteriota</taxon>
        <taxon>Cyanophyceae</taxon>
        <taxon>Nostocales</taxon>
        <taxon>Nostocaceae</taxon>
        <taxon>Dendronalium</taxon>
        <taxon>Dendronalium phyllosphericum</taxon>
    </lineage>
</organism>
<evidence type="ECO:0000313" key="1">
    <source>
        <dbReference type="EMBL" id="MBH8572350.1"/>
    </source>
</evidence>
<dbReference type="RefSeq" id="WP_214431177.1">
    <property type="nucleotide sequence ID" value="NZ_CAWPUQ010000024.1"/>
</dbReference>